<evidence type="ECO:0000256" key="1">
    <source>
        <dbReference type="ARBA" id="ARBA00022679"/>
    </source>
</evidence>
<feature type="domain" description="Nudix hydrolase" evidence="3">
    <location>
        <begin position="190"/>
        <end position="339"/>
    </location>
</feature>
<dbReference type="PROSITE" id="PS51462">
    <property type="entry name" value="NUDIX"/>
    <property type="match status" value="1"/>
</dbReference>
<keyword evidence="1 4" id="KW-0808">Transferase</keyword>
<sequence>MYDLALLIGRFQPVHSGHVALLTHALAQARRVLVVAGSAHQARTPRNPFTWQERAAMLRAAVPAADAQRLQVVPVRDYYDQPRWSAAVRAAAAPLAGPGARVALVGHFKDASSSYLDWFPDWQLVSLPRQGDMDATRVRDAWLGAAPGALESALAPLLPELPPATLALLREMADTPAYAALQQEWRMLREYRAAWACAPYPPVFVTVDALLRCRGQVLLIRRAQAPGKGLLALPGGFIEQRETLWQSCLRELAEETHCVLPEAALRAALRDVAVFDHPERSQRGRVISHVHCFDLGDEAALPHVRGGDDASEAQWLDVARLPQLEDQFHDDHFHILDHFLQLNPKPDGL</sequence>
<dbReference type="InterPro" id="IPR015797">
    <property type="entry name" value="NUDIX_hydrolase-like_dom_sf"/>
</dbReference>
<dbReference type="InterPro" id="IPR014729">
    <property type="entry name" value="Rossmann-like_a/b/a_fold"/>
</dbReference>
<dbReference type="InterPro" id="IPR004821">
    <property type="entry name" value="Cyt_trans-like"/>
</dbReference>
<dbReference type="InterPro" id="IPR000086">
    <property type="entry name" value="NUDIX_hydrolase_dom"/>
</dbReference>
<dbReference type="SUPFAM" id="SSF55811">
    <property type="entry name" value="Nudix"/>
    <property type="match status" value="1"/>
</dbReference>
<evidence type="ECO:0000313" key="5">
    <source>
        <dbReference type="Proteomes" id="UP000237925"/>
    </source>
</evidence>
<dbReference type="AlphaFoldDB" id="A0A2R3QA07"/>
<keyword evidence="5" id="KW-1185">Reference proteome</keyword>
<dbReference type="KEGG" id="mela:C6568_04560"/>
<evidence type="ECO:0000313" key="4">
    <source>
        <dbReference type="EMBL" id="AVO48622.1"/>
    </source>
</evidence>
<dbReference type="Gene3D" id="3.40.50.620">
    <property type="entry name" value="HUPs"/>
    <property type="match status" value="1"/>
</dbReference>
<dbReference type="OrthoDB" id="542521at2"/>
<dbReference type="EMBL" id="CP027667">
    <property type="protein sequence ID" value="AVO48622.1"/>
    <property type="molecule type" value="Genomic_DNA"/>
</dbReference>
<dbReference type="Pfam" id="PF00293">
    <property type="entry name" value="NUDIX"/>
    <property type="match status" value="1"/>
</dbReference>
<dbReference type="Gene3D" id="3.90.79.10">
    <property type="entry name" value="Nucleoside Triphosphate Pyrophosphohydrolase"/>
    <property type="match status" value="1"/>
</dbReference>
<proteinExistence type="predicted"/>
<protein>
    <submittedName>
        <fullName evidence="4">Cytidyltransferase</fullName>
    </submittedName>
</protein>
<organism evidence="4 5">
    <name type="scientific">Melaminivora suipulveris</name>
    <dbReference type="NCBI Taxonomy" id="2109913"/>
    <lineage>
        <taxon>Bacteria</taxon>
        <taxon>Pseudomonadati</taxon>
        <taxon>Pseudomonadota</taxon>
        <taxon>Betaproteobacteria</taxon>
        <taxon>Burkholderiales</taxon>
        <taxon>Comamonadaceae</taxon>
        <taxon>Melaminivora</taxon>
    </lineage>
</organism>
<dbReference type="NCBIfam" id="TIGR00125">
    <property type="entry name" value="cyt_tran_rel"/>
    <property type="match status" value="1"/>
</dbReference>
<keyword evidence="2" id="KW-0548">Nucleotidyltransferase</keyword>
<dbReference type="Pfam" id="PF01467">
    <property type="entry name" value="CTP_transf_like"/>
    <property type="match status" value="1"/>
</dbReference>
<accession>A0A2R3QA07</accession>
<gene>
    <name evidence="4" type="ORF">C6568_04560</name>
</gene>
<dbReference type="SUPFAM" id="SSF52374">
    <property type="entry name" value="Nucleotidylyl transferase"/>
    <property type="match status" value="1"/>
</dbReference>
<dbReference type="RefSeq" id="WP_106683102.1">
    <property type="nucleotide sequence ID" value="NZ_CP027667.1"/>
</dbReference>
<evidence type="ECO:0000259" key="3">
    <source>
        <dbReference type="PROSITE" id="PS51462"/>
    </source>
</evidence>
<dbReference type="Proteomes" id="UP000237925">
    <property type="component" value="Chromosome"/>
</dbReference>
<dbReference type="PANTHER" id="PTHR21342:SF0">
    <property type="entry name" value="BIFUNCTIONAL NMN ADENYLYLTRANSFERASE_NUDIX HYDROLASE"/>
    <property type="match status" value="1"/>
</dbReference>
<reference evidence="4 5" key="1">
    <citation type="submission" date="2018-03" db="EMBL/GenBank/DDBJ databases">
        <title>Genome sequencing of Melaminivora sp.</title>
        <authorList>
            <person name="Kim S.-J."/>
            <person name="Heo J."/>
            <person name="Ahn J.-H."/>
            <person name="Kwon S.-W."/>
        </authorList>
    </citation>
    <scope>NUCLEOTIDE SEQUENCE [LARGE SCALE GENOMIC DNA]</scope>
    <source>
        <strain evidence="4 5">SC2-9</strain>
    </source>
</reference>
<dbReference type="CDD" id="cd18873">
    <property type="entry name" value="NUDIX_NadM_like"/>
    <property type="match status" value="1"/>
</dbReference>
<name>A0A2R3QA07_9BURK</name>
<dbReference type="PANTHER" id="PTHR21342">
    <property type="entry name" value="PHOSPHOPANTETHEINE ADENYLYLTRANSFERASE"/>
    <property type="match status" value="1"/>
</dbReference>
<dbReference type="GO" id="GO:0016779">
    <property type="term" value="F:nucleotidyltransferase activity"/>
    <property type="evidence" value="ECO:0007669"/>
    <property type="project" value="UniProtKB-KW"/>
</dbReference>
<evidence type="ECO:0000256" key="2">
    <source>
        <dbReference type="ARBA" id="ARBA00022695"/>
    </source>
</evidence>